<keyword evidence="3 6" id="KW-0560">Oxidoreductase</keyword>
<dbReference type="InterPro" id="IPR046980">
    <property type="entry name" value="KefG/KefF"/>
</dbReference>
<dbReference type="GO" id="GO:0006813">
    <property type="term" value="P:potassium ion transport"/>
    <property type="evidence" value="ECO:0007669"/>
    <property type="project" value="InterPro"/>
</dbReference>
<dbReference type="EC" id="1.6.5.2" evidence="6"/>
<evidence type="ECO:0000256" key="2">
    <source>
        <dbReference type="ARBA" id="ARBA00022519"/>
    </source>
</evidence>
<dbReference type="GO" id="GO:0010181">
    <property type="term" value="F:FMN binding"/>
    <property type="evidence" value="ECO:0007669"/>
    <property type="project" value="TreeGrafter"/>
</dbReference>
<comment type="catalytic activity">
    <reaction evidence="6">
        <text>a quinone + NADPH + H(+) = a quinol + NADP(+)</text>
        <dbReference type="Rhea" id="RHEA:46164"/>
        <dbReference type="ChEBI" id="CHEBI:15378"/>
        <dbReference type="ChEBI" id="CHEBI:24646"/>
        <dbReference type="ChEBI" id="CHEBI:57783"/>
        <dbReference type="ChEBI" id="CHEBI:58349"/>
        <dbReference type="ChEBI" id="CHEBI:132124"/>
        <dbReference type="EC" id="1.6.5.2"/>
    </reaction>
</comment>
<protein>
    <recommendedName>
        <fullName evidence="6">Glutathione-regulated potassium-efflux system ancillary protein KefG</fullName>
    </recommendedName>
    <alternativeName>
        <fullName evidence="6">Putative quinone oxidoreductase KefG</fullName>
        <ecNumber evidence="6">1.6.5.2</ecNumber>
    </alternativeName>
</protein>
<feature type="domain" description="Flavodoxin-like fold" evidence="7">
    <location>
        <begin position="8"/>
        <end position="174"/>
    </location>
</feature>
<comment type="subunit">
    <text evidence="6">Interacts with KefB.</text>
</comment>
<evidence type="ECO:0000313" key="9">
    <source>
        <dbReference type="Proteomes" id="UP000238730"/>
    </source>
</evidence>
<keyword evidence="2 6" id="KW-0997">Cell inner membrane</keyword>
<dbReference type="InterPro" id="IPR023947">
    <property type="entry name" value="K_H_efflux_KefG"/>
</dbReference>
<dbReference type="EMBL" id="MSCJ01000001">
    <property type="protein sequence ID" value="PQJ68070.1"/>
    <property type="molecule type" value="Genomic_DNA"/>
</dbReference>
<accession>A0A2S7W149</accession>
<dbReference type="Gene3D" id="3.40.50.360">
    <property type="match status" value="1"/>
</dbReference>
<evidence type="ECO:0000256" key="3">
    <source>
        <dbReference type="ARBA" id="ARBA00023002"/>
    </source>
</evidence>
<comment type="caution">
    <text evidence="8">The sequence shown here is derived from an EMBL/GenBank/DDBJ whole genome shotgun (WGS) entry which is preliminary data.</text>
</comment>
<evidence type="ECO:0000256" key="1">
    <source>
        <dbReference type="ARBA" id="ARBA00022475"/>
    </source>
</evidence>
<comment type="similarity">
    <text evidence="6">Belongs to the NAD(P)H dehydrogenase (quinone) family. KefG subfamily.</text>
</comment>
<proteinExistence type="inferred from homology"/>
<dbReference type="GO" id="GO:0050136">
    <property type="term" value="F:NADH dehydrogenase (quinone) (non-electrogenic) activity"/>
    <property type="evidence" value="ECO:0007669"/>
    <property type="project" value="RHEA"/>
</dbReference>
<dbReference type="InterPro" id="IPR029039">
    <property type="entry name" value="Flavoprotein-like_sf"/>
</dbReference>
<dbReference type="NCBIfam" id="NF003430">
    <property type="entry name" value="PRK04930.1"/>
    <property type="match status" value="1"/>
</dbReference>
<keyword evidence="1 6" id="KW-1003">Cell membrane</keyword>
<dbReference type="RefSeq" id="WP_105061089.1">
    <property type="nucleotide sequence ID" value="NZ_MSCJ01000001.1"/>
</dbReference>
<dbReference type="PANTHER" id="PTHR47307">
    <property type="entry name" value="GLUTATHIONE-REGULATED POTASSIUM-EFFLUX SYSTEM ANCILLARY PROTEIN KEFG"/>
    <property type="match status" value="1"/>
</dbReference>
<keyword evidence="4 6" id="KW-0520">NAD</keyword>
<evidence type="ECO:0000256" key="5">
    <source>
        <dbReference type="ARBA" id="ARBA00023136"/>
    </source>
</evidence>
<evidence type="ECO:0000259" key="7">
    <source>
        <dbReference type="Pfam" id="PF02525"/>
    </source>
</evidence>
<dbReference type="GO" id="GO:0005886">
    <property type="term" value="C:plasma membrane"/>
    <property type="evidence" value="ECO:0007669"/>
    <property type="project" value="UniProtKB-SubCell"/>
</dbReference>
<dbReference type="GO" id="GO:0009055">
    <property type="term" value="F:electron transfer activity"/>
    <property type="evidence" value="ECO:0007669"/>
    <property type="project" value="TreeGrafter"/>
</dbReference>
<dbReference type="SUPFAM" id="SSF52218">
    <property type="entry name" value="Flavoproteins"/>
    <property type="match status" value="1"/>
</dbReference>
<reference evidence="8 9" key="1">
    <citation type="submission" date="2016-12" db="EMBL/GenBank/DDBJ databases">
        <title>Diversity of luminous bacteria.</title>
        <authorList>
            <person name="Yoshizawa S."/>
            <person name="Kogure K."/>
        </authorList>
    </citation>
    <scope>NUCLEOTIDE SEQUENCE [LARGE SCALE GENOMIC DNA]</scope>
    <source>
        <strain evidence="8 9">LC1-200</strain>
    </source>
</reference>
<dbReference type="OrthoDB" id="9798454at2"/>
<organism evidence="8 9">
    <name type="scientific">Photobacterium angustum</name>
    <dbReference type="NCBI Taxonomy" id="661"/>
    <lineage>
        <taxon>Bacteria</taxon>
        <taxon>Pseudomonadati</taxon>
        <taxon>Pseudomonadota</taxon>
        <taxon>Gammaproteobacteria</taxon>
        <taxon>Vibrionales</taxon>
        <taxon>Vibrionaceae</taxon>
        <taxon>Photobacterium</taxon>
    </lineage>
</organism>
<dbReference type="Pfam" id="PF02525">
    <property type="entry name" value="Flavodoxin_2"/>
    <property type="match status" value="1"/>
</dbReference>
<dbReference type="GO" id="GO:1901381">
    <property type="term" value="P:positive regulation of potassium ion transmembrane transport"/>
    <property type="evidence" value="ECO:0007669"/>
    <property type="project" value="UniProtKB-UniRule"/>
</dbReference>
<evidence type="ECO:0000256" key="6">
    <source>
        <dbReference type="HAMAP-Rule" id="MF_01415"/>
    </source>
</evidence>
<gene>
    <name evidence="6" type="primary">kefG</name>
    <name evidence="8" type="ORF">BTO08_12195</name>
</gene>
<sequence>MTRQNLPSILIIFAHPDPDESVANSAMLQDIELLGHVTVHDLYATYPDFFIDVVAEHELIASHDIIIFQHPLYMYSCPSLLKEWFDRVLSKGFAHGDGNETVGKYWRSVITTGGGAEAYSPDGYNRYGIDTILKPFEICADLCQMHWLPPLILHWARRVTQDELNQHARAYQSWLANPLIIEPRISLTKKETNNDQ</sequence>
<dbReference type="HAMAP" id="MF_01415">
    <property type="entry name" value="K_H_efflux_KefG"/>
    <property type="match status" value="1"/>
</dbReference>
<comment type="catalytic activity">
    <reaction evidence="6">
        <text>a quinone + NADH + H(+) = a quinol + NAD(+)</text>
        <dbReference type="Rhea" id="RHEA:46160"/>
        <dbReference type="ChEBI" id="CHEBI:15378"/>
        <dbReference type="ChEBI" id="CHEBI:24646"/>
        <dbReference type="ChEBI" id="CHEBI:57540"/>
        <dbReference type="ChEBI" id="CHEBI:57945"/>
        <dbReference type="ChEBI" id="CHEBI:132124"/>
        <dbReference type="EC" id="1.6.5.2"/>
    </reaction>
</comment>
<dbReference type="AlphaFoldDB" id="A0A2S7W149"/>
<dbReference type="Proteomes" id="UP000238730">
    <property type="component" value="Unassembled WGS sequence"/>
</dbReference>
<comment type="function">
    <text evidence="6">Regulatory subunit of a potassium efflux system that confers protection against electrophiles. Required for full activity of KefB.</text>
</comment>
<evidence type="ECO:0000256" key="4">
    <source>
        <dbReference type="ARBA" id="ARBA00023027"/>
    </source>
</evidence>
<name>A0A2S7W149_PHOAN</name>
<comment type="subcellular location">
    <subcellularLocation>
        <location evidence="6">Cell inner membrane</location>
        <topology evidence="6">Peripheral membrane protein</topology>
        <orientation evidence="6">Cytoplasmic side</orientation>
    </subcellularLocation>
</comment>
<dbReference type="InterPro" id="IPR003680">
    <property type="entry name" value="Flavodoxin_fold"/>
</dbReference>
<dbReference type="GO" id="GO:0008753">
    <property type="term" value="F:NADPH dehydrogenase (quinone) activity"/>
    <property type="evidence" value="ECO:0007669"/>
    <property type="project" value="RHEA"/>
</dbReference>
<keyword evidence="5 6" id="KW-0472">Membrane</keyword>
<evidence type="ECO:0000313" key="8">
    <source>
        <dbReference type="EMBL" id="PQJ68070.1"/>
    </source>
</evidence>
<dbReference type="PANTHER" id="PTHR47307:SF1">
    <property type="entry name" value="GLUTATHIONE-REGULATED POTASSIUM-EFFLUX SYSTEM ANCILLARY PROTEIN KEFG"/>
    <property type="match status" value="1"/>
</dbReference>